<dbReference type="EMBL" id="VEPZ02001693">
    <property type="protein sequence ID" value="KAE8662832.1"/>
    <property type="molecule type" value="Genomic_DNA"/>
</dbReference>
<dbReference type="AlphaFoldDB" id="A0A6A2WPV5"/>
<accession>A0A6A2WPV5</accession>
<name>A0A6A2WPV5_HIBSY</name>
<evidence type="ECO:0000313" key="3">
    <source>
        <dbReference type="EMBL" id="KAE8662832.1"/>
    </source>
</evidence>
<feature type="coiled-coil region" evidence="1">
    <location>
        <begin position="39"/>
        <end position="66"/>
    </location>
</feature>
<evidence type="ECO:0000256" key="2">
    <source>
        <dbReference type="SAM" id="MobiDB-lite"/>
    </source>
</evidence>
<keyword evidence="1" id="KW-0175">Coiled coil</keyword>
<proteinExistence type="predicted"/>
<dbReference type="PANTHER" id="PTHR35164:SF9">
    <property type="entry name" value="EXPRESSED PROTEIN"/>
    <property type="match status" value="1"/>
</dbReference>
<dbReference type="Proteomes" id="UP000436088">
    <property type="component" value="Unassembled WGS sequence"/>
</dbReference>
<evidence type="ECO:0000256" key="1">
    <source>
        <dbReference type="SAM" id="Coils"/>
    </source>
</evidence>
<gene>
    <name evidence="3" type="ORF">F3Y22_tig00113124pilonHSYRG00166</name>
</gene>
<sequence length="267" mass="29888">MSLFSLLNTVRHVDHYVSGRPAGMKEQPPAAMASTEDSLAIAIEELKNREKDIESLKIKLGKSEELEAKLSEKEPSFHRLKDEVNMNDDSSSSKVAFQAFMADDKLGRLESELQSTKEQLSRAQENEQASSLKAENLAEEASYLKHELKSITDAEENNKKAMDDLALALNELQETENMNKKAKKENQKLRNIMKQAINEANVAKEASNIARAENSQLKDAIAKKDEALDFLSQENETLEIKEAAARDIIKEMKMFCELGNGGVCNVR</sequence>
<keyword evidence="4" id="KW-1185">Reference proteome</keyword>
<reference evidence="3" key="1">
    <citation type="submission" date="2019-09" db="EMBL/GenBank/DDBJ databases">
        <title>Draft genome information of white flower Hibiscus syriacus.</title>
        <authorList>
            <person name="Kim Y.-M."/>
        </authorList>
    </citation>
    <scope>NUCLEOTIDE SEQUENCE [LARGE SCALE GENOMIC DNA]</scope>
    <source>
        <strain evidence="3">YM2019G1</strain>
    </source>
</reference>
<organism evidence="3 4">
    <name type="scientific">Hibiscus syriacus</name>
    <name type="common">Rose of Sharon</name>
    <dbReference type="NCBI Taxonomy" id="106335"/>
    <lineage>
        <taxon>Eukaryota</taxon>
        <taxon>Viridiplantae</taxon>
        <taxon>Streptophyta</taxon>
        <taxon>Embryophyta</taxon>
        <taxon>Tracheophyta</taxon>
        <taxon>Spermatophyta</taxon>
        <taxon>Magnoliopsida</taxon>
        <taxon>eudicotyledons</taxon>
        <taxon>Gunneridae</taxon>
        <taxon>Pentapetalae</taxon>
        <taxon>rosids</taxon>
        <taxon>malvids</taxon>
        <taxon>Malvales</taxon>
        <taxon>Malvaceae</taxon>
        <taxon>Malvoideae</taxon>
        <taxon>Hibiscus</taxon>
    </lineage>
</organism>
<dbReference type="PANTHER" id="PTHR35164">
    <property type="entry name" value="EXPRESSED PROTEIN"/>
    <property type="match status" value="1"/>
</dbReference>
<feature type="region of interest" description="Disordered" evidence="2">
    <location>
        <begin position="112"/>
        <end position="132"/>
    </location>
</feature>
<evidence type="ECO:0000313" key="4">
    <source>
        <dbReference type="Proteomes" id="UP000436088"/>
    </source>
</evidence>
<protein>
    <submittedName>
        <fullName evidence="3">Uncharacterized protein</fullName>
    </submittedName>
</protein>
<comment type="caution">
    <text evidence="3">The sequence shown here is derived from an EMBL/GenBank/DDBJ whole genome shotgun (WGS) entry which is preliminary data.</text>
</comment>